<evidence type="ECO:0000313" key="2">
    <source>
        <dbReference type="EMBL" id="GGK65967.1"/>
    </source>
</evidence>
<dbReference type="PRINTS" id="PR00111">
    <property type="entry name" value="ABHYDROLASE"/>
</dbReference>
<dbReference type="EMBL" id="BMLB01000002">
    <property type="protein sequence ID" value="GGK65967.1"/>
    <property type="molecule type" value="Genomic_DNA"/>
</dbReference>
<dbReference type="Pfam" id="PF12697">
    <property type="entry name" value="Abhydrolase_6"/>
    <property type="match status" value="1"/>
</dbReference>
<evidence type="ECO:0000259" key="1">
    <source>
        <dbReference type="Pfam" id="PF12697"/>
    </source>
</evidence>
<dbReference type="RefSeq" id="WP_022920234.1">
    <property type="nucleotide sequence ID" value="NZ_BMLB01000002.1"/>
</dbReference>
<reference evidence="3" key="1">
    <citation type="journal article" date="2019" name="Int. J. Syst. Evol. Microbiol.">
        <title>The Global Catalogue of Microorganisms (GCM) 10K type strain sequencing project: providing services to taxonomists for standard genome sequencing and annotation.</title>
        <authorList>
            <consortium name="The Broad Institute Genomics Platform"/>
            <consortium name="The Broad Institute Genome Sequencing Center for Infectious Disease"/>
            <person name="Wu L."/>
            <person name="Ma J."/>
        </authorList>
    </citation>
    <scope>NUCLEOTIDE SEQUENCE [LARGE SCALE GENOMIC DNA]</scope>
    <source>
        <strain evidence="3">CGMCC 1.5362</strain>
    </source>
</reference>
<dbReference type="InterPro" id="IPR029058">
    <property type="entry name" value="AB_hydrolase_fold"/>
</dbReference>
<dbReference type="Proteomes" id="UP000662111">
    <property type="component" value="Unassembled WGS sequence"/>
</dbReference>
<dbReference type="Gene3D" id="3.40.50.1820">
    <property type="entry name" value="alpha/beta hydrolase"/>
    <property type="match status" value="1"/>
</dbReference>
<feature type="domain" description="AB hydrolase-1" evidence="1">
    <location>
        <begin position="10"/>
        <end position="230"/>
    </location>
</feature>
<dbReference type="InterPro" id="IPR050266">
    <property type="entry name" value="AB_hydrolase_sf"/>
</dbReference>
<protein>
    <submittedName>
        <fullName evidence="2">Lysophospholipase</fullName>
    </submittedName>
</protein>
<organism evidence="2 3">
    <name type="scientific">Ornithinimicrobium pekingense</name>
    <dbReference type="NCBI Taxonomy" id="384677"/>
    <lineage>
        <taxon>Bacteria</taxon>
        <taxon>Bacillati</taxon>
        <taxon>Actinomycetota</taxon>
        <taxon>Actinomycetes</taxon>
        <taxon>Micrococcales</taxon>
        <taxon>Ornithinimicrobiaceae</taxon>
        <taxon>Ornithinimicrobium</taxon>
    </lineage>
</organism>
<dbReference type="PANTHER" id="PTHR43798">
    <property type="entry name" value="MONOACYLGLYCEROL LIPASE"/>
    <property type="match status" value="1"/>
</dbReference>
<keyword evidence="3" id="KW-1185">Reference proteome</keyword>
<name>A0ABQ2F7C7_9MICO</name>
<dbReference type="SUPFAM" id="SSF53474">
    <property type="entry name" value="alpha/beta-Hydrolases"/>
    <property type="match status" value="1"/>
</dbReference>
<evidence type="ECO:0000313" key="3">
    <source>
        <dbReference type="Proteomes" id="UP000662111"/>
    </source>
</evidence>
<comment type="caution">
    <text evidence="2">The sequence shown here is derived from an EMBL/GenBank/DDBJ whole genome shotgun (WGS) entry which is preliminary data.</text>
</comment>
<accession>A0ABQ2F7C7</accession>
<dbReference type="InterPro" id="IPR000073">
    <property type="entry name" value="AB_hydrolase_1"/>
</dbReference>
<dbReference type="PANTHER" id="PTHR43798:SF33">
    <property type="entry name" value="HYDROLASE, PUTATIVE (AFU_ORTHOLOGUE AFUA_2G14860)-RELATED"/>
    <property type="match status" value="1"/>
</dbReference>
<gene>
    <name evidence="2" type="ORF">GCM10011509_12820</name>
</gene>
<sequence>MADSTHRPRLVLVHGTRMDARQWEPYGPLLPGVEVVAPDLPGHGRRTGEPFTLEAAVRTIARAVDGADPGQRVILAGHSLGGYMATVYAAQHPGRLDRLVLVGATADPAGPLTALYRGFARLVGRSDPERMARATNRVVRWLGARADIAARLPGGEAYAALPAAWQTVMEECGPDLLRSVDCPVVLVNGQLDQMRLHVRRFAAAAGGARVITVPRATHLMPLTHPDRLAQILREVALPRGDSGPLPTMGS</sequence>
<proteinExistence type="predicted"/>